<feature type="transmembrane region" description="Helical" evidence="1">
    <location>
        <begin position="40"/>
        <end position="60"/>
    </location>
</feature>
<keyword evidence="1" id="KW-0812">Transmembrane</keyword>
<evidence type="ECO:0008006" key="4">
    <source>
        <dbReference type="Google" id="ProtNLM"/>
    </source>
</evidence>
<dbReference type="Pfam" id="PF14126">
    <property type="entry name" value="DUF4293"/>
    <property type="match status" value="1"/>
</dbReference>
<sequence length="138" mass="15535">MIQRKQSIWLLVAALLNSGVFFFDLYRADGIPPVRVADNFPSLLIALIMTALPLITIFMFRNRKRQARMTMVCVLDNSIFTSFMLSRITRLDNAVPPPVNGNYWIGAVLPVAAIIFLVLAAIGIRGDEKLVRSTDRLR</sequence>
<accession>A0ABP8N713</accession>
<feature type="transmembrane region" description="Helical" evidence="1">
    <location>
        <begin position="103"/>
        <end position="124"/>
    </location>
</feature>
<dbReference type="EMBL" id="BAABFA010000007">
    <property type="protein sequence ID" value="GAA4462436.1"/>
    <property type="molecule type" value="Genomic_DNA"/>
</dbReference>
<gene>
    <name evidence="2" type="ORF">GCM10023093_09040</name>
</gene>
<evidence type="ECO:0000313" key="3">
    <source>
        <dbReference type="Proteomes" id="UP001500067"/>
    </source>
</evidence>
<dbReference type="Proteomes" id="UP001500067">
    <property type="component" value="Unassembled WGS sequence"/>
</dbReference>
<organism evidence="2 3">
    <name type="scientific">Nemorincola caseinilytica</name>
    <dbReference type="NCBI Taxonomy" id="2054315"/>
    <lineage>
        <taxon>Bacteria</taxon>
        <taxon>Pseudomonadati</taxon>
        <taxon>Bacteroidota</taxon>
        <taxon>Chitinophagia</taxon>
        <taxon>Chitinophagales</taxon>
        <taxon>Chitinophagaceae</taxon>
        <taxon>Nemorincola</taxon>
    </lineage>
</organism>
<reference evidence="3" key="1">
    <citation type="journal article" date="2019" name="Int. J. Syst. Evol. Microbiol.">
        <title>The Global Catalogue of Microorganisms (GCM) 10K type strain sequencing project: providing services to taxonomists for standard genome sequencing and annotation.</title>
        <authorList>
            <consortium name="The Broad Institute Genomics Platform"/>
            <consortium name="The Broad Institute Genome Sequencing Center for Infectious Disease"/>
            <person name="Wu L."/>
            <person name="Ma J."/>
        </authorList>
    </citation>
    <scope>NUCLEOTIDE SEQUENCE [LARGE SCALE GENOMIC DNA]</scope>
    <source>
        <strain evidence="3">JCM 32105</strain>
    </source>
</reference>
<dbReference type="RefSeq" id="WP_345079198.1">
    <property type="nucleotide sequence ID" value="NZ_BAABFA010000007.1"/>
</dbReference>
<evidence type="ECO:0000256" key="1">
    <source>
        <dbReference type="SAM" id="Phobius"/>
    </source>
</evidence>
<evidence type="ECO:0000313" key="2">
    <source>
        <dbReference type="EMBL" id="GAA4462436.1"/>
    </source>
</evidence>
<keyword evidence="1" id="KW-0472">Membrane</keyword>
<feature type="transmembrane region" description="Helical" evidence="1">
    <location>
        <begin position="72"/>
        <end position="91"/>
    </location>
</feature>
<proteinExistence type="predicted"/>
<name>A0ABP8N713_9BACT</name>
<keyword evidence="1" id="KW-1133">Transmembrane helix</keyword>
<feature type="transmembrane region" description="Helical" evidence="1">
    <location>
        <begin position="7"/>
        <end position="28"/>
    </location>
</feature>
<keyword evidence="3" id="KW-1185">Reference proteome</keyword>
<dbReference type="InterPro" id="IPR025635">
    <property type="entry name" value="DUF4293"/>
</dbReference>
<protein>
    <recommendedName>
        <fullName evidence="4">DUF4293 family protein</fullName>
    </recommendedName>
</protein>
<comment type="caution">
    <text evidence="2">The sequence shown here is derived from an EMBL/GenBank/DDBJ whole genome shotgun (WGS) entry which is preliminary data.</text>
</comment>